<proteinExistence type="predicted"/>
<evidence type="ECO:0000313" key="1">
    <source>
        <dbReference type="EMBL" id="VUC36493.1"/>
    </source>
</evidence>
<keyword evidence="2" id="KW-1185">Reference proteome</keyword>
<sequence length="378" mass="42397">MGSNATGMPEEQVTSPIWHLLDRSYYGYAHLAILCKNQIFMVEGRPDYFSGALDQKERFLLLLEAAQEGGKDGFKEEDLWNWAIAPLLPILEALPPAPEIETFHDFLFAKSTKYNLCAGPSGPIVTLVERPNPFFFRYSALLSDKDCESFKTFSPSEVKISKGWISSSSPWAIPEKVVLPDGTISSLRLLRNECQNPKDELEAFRKINAAVRGDALIQRTYGLLKTDDERHYASLESENGVTLGLLLSHIDCKWDGTDIAAREEDPSLRPKWARQIRQSVETLHAAGIVWGYADPANVKIDRNNDAWTTDCGDGYVESWMPKELAGTKEGDWHAVEKILGFQYLDECISLNRKSLTPLVCPHDPSGESFTMMFFPPSG</sequence>
<dbReference type="EMBL" id="CABFNS010000930">
    <property type="protein sequence ID" value="VUC36493.1"/>
    <property type="molecule type" value="Genomic_DNA"/>
</dbReference>
<dbReference type="SUPFAM" id="SSF56112">
    <property type="entry name" value="Protein kinase-like (PK-like)"/>
    <property type="match status" value="1"/>
</dbReference>
<reference evidence="1 2" key="1">
    <citation type="submission" date="2019-06" db="EMBL/GenBank/DDBJ databases">
        <authorList>
            <person name="Broberg M."/>
        </authorList>
    </citation>
    <scope>NUCLEOTIDE SEQUENCE [LARGE SCALE GENOMIC DNA]</scope>
</reference>
<organism evidence="1 2">
    <name type="scientific">Bionectria ochroleuca</name>
    <name type="common">Gliocladium roseum</name>
    <dbReference type="NCBI Taxonomy" id="29856"/>
    <lineage>
        <taxon>Eukaryota</taxon>
        <taxon>Fungi</taxon>
        <taxon>Dikarya</taxon>
        <taxon>Ascomycota</taxon>
        <taxon>Pezizomycotina</taxon>
        <taxon>Sordariomycetes</taxon>
        <taxon>Hypocreomycetidae</taxon>
        <taxon>Hypocreales</taxon>
        <taxon>Bionectriaceae</taxon>
        <taxon>Clonostachys</taxon>
    </lineage>
</organism>
<evidence type="ECO:0000313" key="2">
    <source>
        <dbReference type="Proteomes" id="UP000766486"/>
    </source>
</evidence>
<gene>
    <name evidence="1" type="ORF">CLO192961_LOCUS447243</name>
</gene>
<accession>A0ABY6UZF3</accession>
<evidence type="ECO:0008006" key="3">
    <source>
        <dbReference type="Google" id="ProtNLM"/>
    </source>
</evidence>
<name>A0ABY6UZF3_BIOOC</name>
<dbReference type="Proteomes" id="UP000766486">
    <property type="component" value="Unassembled WGS sequence"/>
</dbReference>
<comment type="caution">
    <text evidence="1">The sequence shown here is derived from an EMBL/GenBank/DDBJ whole genome shotgun (WGS) entry which is preliminary data.</text>
</comment>
<protein>
    <recommendedName>
        <fullName evidence="3">Protein kinase domain-containing protein</fullName>
    </recommendedName>
</protein>
<dbReference type="InterPro" id="IPR011009">
    <property type="entry name" value="Kinase-like_dom_sf"/>
</dbReference>